<feature type="transmembrane region" description="Helical" evidence="8">
    <location>
        <begin position="446"/>
        <end position="467"/>
    </location>
</feature>
<feature type="transmembrane region" description="Helical" evidence="8">
    <location>
        <begin position="123"/>
        <end position="149"/>
    </location>
</feature>
<evidence type="ECO:0000313" key="10">
    <source>
        <dbReference type="EMBL" id="AFK51331.1"/>
    </source>
</evidence>
<dbReference type="GO" id="GO:0005886">
    <property type="term" value="C:plasma membrane"/>
    <property type="evidence" value="ECO:0007669"/>
    <property type="project" value="UniProtKB-SubCell"/>
</dbReference>
<dbReference type="PANTHER" id="PTHR43357">
    <property type="entry name" value="INNER MEMBRANE ABC TRANSPORTER PERMEASE PROTEIN YDCV"/>
    <property type="match status" value="1"/>
</dbReference>
<dbReference type="AlphaFoldDB" id="I3TEZ3"/>
<dbReference type="eggNOG" id="arCOG00163">
    <property type="taxonomic scope" value="Archaea"/>
</dbReference>
<evidence type="ECO:0000256" key="4">
    <source>
        <dbReference type="ARBA" id="ARBA00022519"/>
    </source>
</evidence>
<dbReference type="InParanoid" id="I3TEZ3"/>
<keyword evidence="4" id="KW-0997">Cell inner membrane</keyword>
<feature type="transmembrane region" description="Helical" evidence="8">
    <location>
        <begin position="703"/>
        <end position="725"/>
    </location>
</feature>
<feature type="domain" description="ABC transmembrane type-1" evidence="9">
    <location>
        <begin position="513"/>
        <end position="721"/>
    </location>
</feature>
<evidence type="ECO:0000256" key="5">
    <source>
        <dbReference type="ARBA" id="ARBA00022692"/>
    </source>
</evidence>
<comment type="similarity">
    <text evidence="8">Belongs to the binding-protein-dependent transport system permease family.</text>
</comment>
<organism evidence="10 11">
    <name type="scientific">Thermogladius calderae (strain DSM 22663 / VKM B-2946 / 1633)</name>
    <dbReference type="NCBI Taxonomy" id="1184251"/>
    <lineage>
        <taxon>Archaea</taxon>
        <taxon>Thermoproteota</taxon>
        <taxon>Thermoprotei</taxon>
        <taxon>Desulfurococcales</taxon>
        <taxon>Desulfurococcaceae</taxon>
        <taxon>Thermogladius</taxon>
    </lineage>
</organism>
<feature type="transmembrane region" description="Helical" evidence="8">
    <location>
        <begin position="216"/>
        <end position="242"/>
    </location>
</feature>
<dbReference type="InterPro" id="IPR035906">
    <property type="entry name" value="MetI-like_sf"/>
</dbReference>
<feature type="transmembrane region" description="Helical" evidence="8">
    <location>
        <begin position="550"/>
        <end position="573"/>
    </location>
</feature>
<dbReference type="GO" id="GO:0055085">
    <property type="term" value="P:transmembrane transport"/>
    <property type="evidence" value="ECO:0007669"/>
    <property type="project" value="InterPro"/>
</dbReference>
<feature type="transmembrane region" description="Helical" evidence="8">
    <location>
        <begin position="79"/>
        <end position="102"/>
    </location>
</feature>
<feature type="domain" description="ABC transmembrane type-1" evidence="9">
    <location>
        <begin position="216"/>
        <end position="421"/>
    </location>
</feature>
<feature type="transmembrane region" description="Helical" evidence="8">
    <location>
        <begin position="640"/>
        <end position="665"/>
    </location>
</feature>
<dbReference type="InterPro" id="IPR000515">
    <property type="entry name" value="MetI-like"/>
</dbReference>
<evidence type="ECO:0000256" key="6">
    <source>
        <dbReference type="ARBA" id="ARBA00022989"/>
    </source>
</evidence>
<comment type="subcellular location">
    <subcellularLocation>
        <location evidence="1">Cell inner membrane</location>
        <topology evidence="1">Multi-pass membrane protein</topology>
    </subcellularLocation>
    <subcellularLocation>
        <location evidence="8">Cell membrane</location>
        <topology evidence="8">Multi-pass membrane protein</topology>
    </subcellularLocation>
</comment>
<keyword evidence="6 8" id="KW-1133">Transmembrane helix</keyword>
<evidence type="ECO:0000259" key="9">
    <source>
        <dbReference type="PROSITE" id="PS50928"/>
    </source>
</evidence>
<dbReference type="CDD" id="cd06261">
    <property type="entry name" value="TM_PBP2"/>
    <property type="match status" value="2"/>
</dbReference>
<dbReference type="PANTHER" id="PTHR43357:SF3">
    <property type="entry name" value="FE(3+)-TRANSPORT SYSTEM PERMEASE PROTEIN FBPB 2"/>
    <property type="match status" value="1"/>
</dbReference>
<dbReference type="STRING" id="1184251.TCELL_0907"/>
<evidence type="ECO:0000256" key="2">
    <source>
        <dbReference type="ARBA" id="ARBA00022448"/>
    </source>
</evidence>
<feature type="transmembrane region" description="Helical" evidence="8">
    <location>
        <begin position="295"/>
        <end position="323"/>
    </location>
</feature>
<evidence type="ECO:0000256" key="8">
    <source>
        <dbReference type="RuleBase" id="RU363032"/>
    </source>
</evidence>
<accession>I3TEZ3</accession>
<keyword evidence="5 8" id="KW-0812">Transmembrane</keyword>
<evidence type="ECO:0000256" key="1">
    <source>
        <dbReference type="ARBA" id="ARBA00004429"/>
    </source>
</evidence>
<gene>
    <name evidence="10" type="ordered locus">TCELL_0907</name>
</gene>
<dbReference type="SUPFAM" id="SSF161098">
    <property type="entry name" value="MetI-like"/>
    <property type="match status" value="2"/>
</dbReference>
<keyword evidence="2 8" id="KW-0813">Transport</keyword>
<dbReference type="EMBL" id="CP003531">
    <property type="protein sequence ID" value="AFK51331.1"/>
    <property type="molecule type" value="Genomic_DNA"/>
</dbReference>
<feature type="transmembrane region" description="Helical" evidence="8">
    <location>
        <begin position="344"/>
        <end position="367"/>
    </location>
</feature>
<sequence>MLVVGVVLAAIYYTVFTLVGVSTVVTEILWLVGIAVGLASLRLGFDYDRVRFSSTLSFAAIVAFIYVFVIALTDLEGPSMAVALVFLPFLSATAASAVIGFVKREAPPSAEVAKPGFERRLRALLFELDPIIWVFLVVSVAYLTVFLILPLAYMLRYSFVSEAGWLGNFVSIFRDPSQGFVRSYLLPGDTQPYQLIPMGDTTLINFYFMNYGYGTVLNSLIIATIVTVFATVLGVLVAFVIARFNFPGKDLLRIIAIIPLFVTPFVNAYAIKLLFSDSGPISQLVYLLTGGKFKLMISGMAGVIITQVITFYPIVYLNTYASLINIDPSMEEQAENLGSKGLRLFLDVTMPLALPGIAAGAILVYIFSLEDLGAPIIWRFDKVMSYYIFSNFLTEQAIISPTAAAVGVVMLFFAIMGFLAIRNYVSMRSYAMISRGGRLVSRARKPGLLASLAIYLGVFPLIIFTSLPQISVILLAMKVLQPFGWTFVLYSNPATYLESFRMIAADPQVFNGILNTLKYAATSVAIGVILAVMVGYSVSRVNIRWLTNLLDSVATMPIAIPGLVIALGYWFFFRDLAEVTRLSILNPLDIRAFQLWLVLIISFSVRRLPYVVRSVYAGFQQVHKNLEEAALNLGASRTRVIFGVVFPFILSYVLSGALLGFVYMATEVTTSITLGGLKQDQAPVTFWLYMYTLKATATGIQEAAAIGSLLILIQLIAVMIIILVFKQRYAFIGV</sequence>
<dbReference type="Proteomes" id="UP000005270">
    <property type="component" value="Chromosome"/>
</dbReference>
<dbReference type="Gene3D" id="1.10.3720.10">
    <property type="entry name" value="MetI-like"/>
    <property type="match status" value="2"/>
</dbReference>
<dbReference type="PROSITE" id="PS50928">
    <property type="entry name" value="ABC_TM1"/>
    <property type="match status" value="2"/>
</dbReference>
<dbReference type="KEGG" id="thg:TCELL_0907"/>
<dbReference type="Pfam" id="PF00528">
    <property type="entry name" value="BPD_transp_1"/>
    <property type="match status" value="2"/>
</dbReference>
<evidence type="ECO:0000313" key="11">
    <source>
        <dbReference type="Proteomes" id="UP000005270"/>
    </source>
</evidence>
<proteinExistence type="inferred from homology"/>
<feature type="transmembrane region" description="Helical" evidence="8">
    <location>
        <begin position="398"/>
        <end position="425"/>
    </location>
</feature>
<feature type="transmembrane region" description="Helical" evidence="8">
    <location>
        <begin position="519"/>
        <end position="538"/>
    </location>
</feature>
<keyword evidence="7 8" id="KW-0472">Membrane</keyword>
<evidence type="ECO:0000256" key="7">
    <source>
        <dbReference type="ARBA" id="ARBA00023136"/>
    </source>
</evidence>
<evidence type="ECO:0000256" key="3">
    <source>
        <dbReference type="ARBA" id="ARBA00022475"/>
    </source>
</evidence>
<keyword evidence="3" id="KW-1003">Cell membrane</keyword>
<reference evidence="10 11" key="1">
    <citation type="journal article" date="2012" name="J. Bacteriol.">
        <title>Complete genome sequence of the hyperthermophilic cellulolytic Crenarchaeon 'Thermogladius cellulolyticus' 1633.</title>
        <authorList>
            <person name="Mardanov A.V."/>
            <person name="Kochetkova T.V."/>
            <person name="Beletsky A.V."/>
            <person name="Bonch-Osmolovskaya E.A."/>
            <person name="Ravin N.V."/>
            <person name="Skryabin K.G."/>
        </authorList>
    </citation>
    <scope>NUCLEOTIDE SEQUENCE [LARGE SCALE GENOMIC DNA]</scope>
    <source>
        <strain evidence="11">DSM 22663 / VKM B-2946 / 1633</strain>
    </source>
</reference>
<feature type="transmembrane region" description="Helical" evidence="8">
    <location>
        <begin position="27"/>
        <end position="45"/>
    </location>
</feature>
<name>I3TEZ3_THEC1</name>
<protein>
    <submittedName>
        <fullName evidence="10">Binding-protein-dependent transport systems inner membrane component</fullName>
    </submittedName>
</protein>
<feature type="transmembrane region" description="Helical" evidence="8">
    <location>
        <begin position="254"/>
        <end position="275"/>
    </location>
</feature>
<dbReference type="HOGENOM" id="CLU_021838_1_0_2"/>
<keyword evidence="11" id="KW-1185">Reference proteome</keyword>
<feature type="transmembrane region" description="Helical" evidence="8">
    <location>
        <begin position="52"/>
        <end position="73"/>
    </location>
</feature>